<dbReference type="InterPro" id="IPR017937">
    <property type="entry name" value="Thioredoxin_CS"/>
</dbReference>
<dbReference type="Proteomes" id="UP001485043">
    <property type="component" value="Unassembled WGS sequence"/>
</dbReference>
<dbReference type="CDD" id="cd02947">
    <property type="entry name" value="TRX_family"/>
    <property type="match status" value="1"/>
</dbReference>
<evidence type="ECO:0000313" key="3">
    <source>
        <dbReference type="EMBL" id="KAK9853637.1"/>
    </source>
</evidence>
<dbReference type="InterPro" id="IPR036249">
    <property type="entry name" value="Thioredoxin-like_sf"/>
</dbReference>
<evidence type="ECO:0000259" key="2">
    <source>
        <dbReference type="PROSITE" id="PS51352"/>
    </source>
</evidence>
<evidence type="ECO:0000256" key="1">
    <source>
        <dbReference type="ARBA" id="ARBA00023157"/>
    </source>
</evidence>
<proteinExistence type="predicted"/>
<dbReference type="Gene3D" id="3.40.30.10">
    <property type="entry name" value="Glutaredoxin"/>
    <property type="match status" value="1"/>
</dbReference>
<gene>
    <name evidence="3" type="ORF">WJX84_005797</name>
</gene>
<name>A0AAW1SS55_9CHLO</name>
<dbReference type="Pfam" id="PF00085">
    <property type="entry name" value="Thioredoxin"/>
    <property type="match status" value="1"/>
</dbReference>
<protein>
    <recommendedName>
        <fullName evidence="2">Thioredoxin domain-containing protein</fullName>
    </recommendedName>
</protein>
<dbReference type="AlphaFoldDB" id="A0AAW1SS55"/>
<dbReference type="SUPFAM" id="SSF52833">
    <property type="entry name" value="Thioredoxin-like"/>
    <property type="match status" value="1"/>
</dbReference>
<evidence type="ECO:0000313" key="4">
    <source>
        <dbReference type="Proteomes" id="UP001485043"/>
    </source>
</evidence>
<reference evidence="3 4" key="1">
    <citation type="journal article" date="2024" name="Nat. Commun.">
        <title>Phylogenomics reveals the evolutionary origins of lichenization in chlorophyte algae.</title>
        <authorList>
            <person name="Puginier C."/>
            <person name="Libourel C."/>
            <person name="Otte J."/>
            <person name="Skaloud P."/>
            <person name="Haon M."/>
            <person name="Grisel S."/>
            <person name="Petersen M."/>
            <person name="Berrin J.G."/>
            <person name="Delaux P.M."/>
            <person name="Dal Grande F."/>
            <person name="Keller J."/>
        </authorList>
    </citation>
    <scope>NUCLEOTIDE SEQUENCE [LARGE SCALE GENOMIC DNA]</scope>
    <source>
        <strain evidence="3 4">SAG 2523</strain>
    </source>
</reference>
<organism evidence="3 4">
    <name type="scientific">Apatococcus fuscideae</name>
    <dbReference type="NCBI Taxonomy" id="2026836"/>
    <lineage>
        <taxon>Eukaryota</taxon>
        <taxon>Viridiplantae</taxon>
        <taxon>Chlorophyta</taxon>
        <taxon>core chlorophytes</taxon>
        <taxon>Trebouxiophyceae</taxon>
        <taxon>Chlorellales</taxon>
        <taxon>Chlorellaceae</taxon>
        <taxon>Apatococcus</taxon>
    </lineage>
</organism>
<comment type="caution">
    <text evidence="3">The sequence shown here is derived from an EMBL/GenBank/DDBJ whole genome shotgun (WGS) entry which is preliminary data.</text>
</comment>
<dbReference type="PRINTS" id="PR00421">
    <property type="entry name" value="THIOREDOXIN"/>
</dbReference>
<dbReference type="PROSITE" id="PS51352">
    <property type="entry name" value="THIOREDOXIN_2"/>
    <property type="match status" value="1"/>
</dbReference>
<sequence>MPHSRVVEIRGQQQFDSLVQEASQRNTVVVVDFSAKWCGPCKMMSPYFAQLSESYPDVMFLKVDVDTNEALAAECAVTAMPTFAVISQGDKVGEIVGADKDKLRQLVEKWKPGGEASAERLSRGPQQVLA</sequence>
<dbReference type="EMBL" id="JALJOV010001134">
    <property type="protein sequence ID" value="KAK9853637.1"/>
    <property type="molecule type" value="Genomic_DNA"/>
</dbReference>
<dbReference type="FunFam" id="3.40.30.10:FF:000245">
    <property type="entry name" value="Thioredoxin"/>
    <property type="match status" value="1"/>
</dbReference>
<accession>A0AAW1SS55</accession>
<feature type="domain" description="Thioredoxin" evidence="2">
    <location>
        <begin position="1"/>
        <end position="130"/>
    </location>
</feature>
<dbReference type="PANTHER" id="PTHR46115">
    <property type="entry name" value="THIOREDOXIN-LIKE PROTEIN 1"/>
    <property type="match status" value="1"/>
</dbReference>
<dbReference type="InterPro" id="IPR013766">
    <property type="entry name" value="Thioredoxin_domain"/>
</dbReference>
<keyword evidence="4" id="KW-1185">Reference proteome</keyword>
<keyword evidence="1" id="KW-1015">Disulfide bond</keyword>
<dbReference type="PROSITE" id="PS00194">
    <property type="entry name" value="THIOREDOXIN_1"/>
    <property type="match status" value="1"/>
</dbReference>